<feature type="repeat" description="TPR" evidence="1">
    <location>
        <begin position="74"/>
        <end position="107"/>
    </location>
</feature>
<feature type="repeat" description="TPR" evidence="1">
    <location>
        <begin position="40"/>
        <end position="73"/>
    </location>
</feature>
<evidence type="ECO:0000313" key="3">
    <source>
        <dbReference type="Proteomes" id="UP000285961"/>
    </source>
</evidence>
<evidence type="ECO:0000313" key="2">
    <source>
        <dbReference type="EMBL" id="RJP72164.1"/>
    </source>
</evidence>
<proteinExistence type="predicted"/>
<dbReference type="Pfam" id="PF14559">
    <property type="entry name" value="TPR_19"/>
    <property type="match status" value="1"/>
</dbReference>
<dbReference type="EMBL" id="QZKI01000048">
    <property type="protein sequence ID" value="RJP72164.1"/>
    <property type="molecule type" value="Genomic_DNA"/>
</dbReference>
<dbReference type="PANTHER" id="PTHR12558">
    <property type="entry name" value="CELL DIVISION CYCLE 16,23,27"/>
    <property type="match status" value="1"/>
</dbReference>
<keyword evidence="1" id="KW-0802">TPR repeat</keyword>
<dbReference type="SUPFAM" id="SSF81901">
    <property type="entry name" value="HCP-like"/>
    <property type="match status" value="1"/>
</dbReference>
<comment type="caution">
    <text evidence="2">The sequence shown here is derived from an EMBL/GenBank/DDBJ whole genome shotgun (WGS) entry which is preliminary data.</text>
</comment>
<dbReference type="PROSITE" id="PS50005">
    <property type="entry name" value="TPR"/>
    <property type="match status" value="3"/>
</dbReference>
<dbReference type="InterPro" id="IPR019734">
    <property type="entry name" value="TPR_rpt"/>
</dbReference>
<dbReference type="GO" id="GO:0051301">
    <property type="term" value="P:cell division"/>
    <property type="evidence" value="ECO:0007669"/>
    <property type="project" value="TreeGrafter"/>
</dbReference>
<dbReference type="InterPro" id="IPR011990">
    <property type="entry name" value="TPR-like_helical_dom_sf"/>
</dbReference>
<name>A0A419F1P6_9BACT</name>
<dbReference type="Pfam" id="PF13432">
    <property type="entry name" value="TPR_16"/>
    <property type="match status" value="1"/>
</dbReference>
<dbReference type="SMART" id="SM00028">
    <property type="entry name" value="TPR"/>
    <property type="match status" value="5"/>
</dbReference>
<dbReference type="Gene3D" id="1.25.40.10">
    <property type="entry name" value="Tetratricopeptide repeat domain"/>
    <property type="match status" value="2"/>
</dbReference>
<accession>A0A419F1P6</accession>
<evidence type="ECO:0000256" key="1">
    <source>
        <dbReference type="PROSITE-ProRule" id="PRU00339"/>
    </source>
</evidence>
<reference evidence="2 3" key="1">
    <citation type="journal article" date="2017" name="ISME J.">
        <title>Energy and carbon metabolisms in a deep terrestrial subsurface fluid microbial community.</title>
        <authorList>
            <person name="Momper L."/>
            <person name="Jungbluth S.P."/>
            <person name="Lee M.D."/>
            <person name="Amend J.P."/>
        </authorList>
    </citation>
    <scope>NUCLEOTIDE SEQUENCE [LARGE SCALE GENOMIC DNA]</scope>
    <source>
        <strain evidence="2">SURF_17</strain>
    </source>
</reference>
<dbReference type="PANTHER" id="PTHR12558:SF13">
    <property type="entry name" value="CELL DIVISION CYCLE PROTEIN 27 HOMOLOG"/>
    <property type="match status" value="1"/>
</dbReference>
<protein>
    <submittedName>
        <fullName evidence="2">Tetratricopeptide repeat protein</fullName>
    </submittedName>
</protein>
<dbReference type="Proteomes" id="UP000285961">
    <property type="component" value="Unassembled WGS sequence"/>
</dbReference>
<organism evidence="2 3">
    <name type="scientific">Candidatus Abyssobacteria bacterium SURF_17</name>
    <dbReference type="NCBI Taxonomy" id="2093361"/>
    <lineage>
        <taxon>Bacteria</taxon>
        <taxon>Pseudomonadati</taxon>
        <taxon>Candidatus Hydrogenedentota</taxon>
        <taxon>Candidatus Abyssobacteria</taxon>
    </lineage>
</organism>
<gene>
    <name evidence="2" type="ORF">C4532_06415</name>
</gene>
<sequence>MRSSQKKPTFDDGLTAQMRGDFGAAITIFERIVEEHPANAAAYHQMGRCHMKLGDFRKALECLETTTRLGPNRIAARLDLGMLYLIVDNVPAAKAQFLRALSLNGSNVKAMTGLGIVHHKERDLGKAISQFHSACALNPASFAGHYYLAKIHKALQNPAGVREEALKAAAICQGLIRTRPEQPEGYFFLAETFTLQEDYRPALQNYLIARDFSPKGVMHFFGFGLHYSLVDNYLGIARCYNLLGERQYARYFGQMTLKIDSENEEAKALAVLGD</sequence>
<dbReference type="AlphaFoldDB" id="A0A419F1P6"/>
<feature type="repeat" description="TPR" evidence="1">
    <location>
        <begin position="108"/>
        <end position="141"/>
    </location>
</feature>